<sequence length="126" mass="14166">MTQRDLASKAGISWSQISRYESDLAQPRLKVLMKLAEALDVHKDDLKPPGKKEITLSLSDEMISKIEEFAETKKIAFDQAVQLIVIMGMKMKLEQDPLLVEELESEIPGAYESILKGISNDGAYKR</sequence>
<dbReference type="InterPro" id="IPR001387">
    <property type="entry name" value="Cro/C1-type_HTH"/>
</dbReference>
<dbReference type="SUPFAM" id="SSF47413">
    <property type="entry name" value="lambda repressor-like DNA-binding domains"/>
    <property type="match status" value="1"/>
</dbReference>
<dbReference type="AlphaFoldDB" id="A0A3M5VMN4"/>
<proteinExistence type="predicted"/>
<dbReference type="GO" id="GO:0003677">
    <property type="term" value="F:DNA binding"/>
    <property type="evidence" value="ECO:0007669"/>
    <property type="project" value="InterPro"/>
</dbReference>
<dbReference type="CDD" id="cd00093">
    <property type="entry name" value="HTH_XRE"/>
    <property type="match status" value="1"/>
</dbReference>
<evidence type="ECO:0000313" key="3">
    <source>
        <dbReference type="Proteomes" id="UP000280395"/>
    </source>
</evidence>
<evidence type="ECO:0000259" key="1">
    <source>
        <dbReference type="PROSITE" id="PS50943"/>
    </source>
</evidence>
<evidence type="ECO:0000313" key="2">
    <source>
        <dbReference type="EMBL" id="RMU58717.1"/>
    </source>
</evidence>
<accession>A0A3M5VMN4</accession>
<dbReference type="SMART" id="SM00530">
    <property type="entry name" value="HTH_XRE"/>
    <property type="match status" value="1"/>
</dbReference>
<dbReference type="InterPro" id="IPR010982">
    <property type="entry name" value="Lambda_DNA-bd_dom_sf"/>
</dbReference>
<feature type="domain" description="HTH cro/C1-type" evidence="1">
    <location>
        <begin position="1"/>
        <end position="46"/>
    </location>
</feature>
<gene>
    <name evidence="2" type="ORF">ALP29_04534</name>
</gene>
<dbReference type="PROSITE" id="PS50943">
    <property type="entry name" value="HTH_CROC1"/>
    <property type="match status" value="1"/>
</dbReference>
<name>A0A3M5VMN4_PSESX</name>
<dbReference type="EMBL" id="RBUA01000547">
    <property type="protein sequence ID" value="RMU58717.1"/>
    <property type="molecule type" value="Genomic_DNA"/>
</dbReference>
<organism evidence="2 3">
    <name type="scientific">Pseudomonas syringae pv. avii</name>
    <dbReference type="NCBI Taxonomy" id="663959"/>
    <lineage>
        <taxon>Bacteria</taxon>
        <taxon>Pseudomonadati</taxon>
        <taxon>Pseudomonadota</taxon>
        <taxon>Gammaproteobacteria</taxon>
        <taxon>Pseudomonadales</taxon>
        <taxon>Pseudomonadaceae</taxon>
        <taxon>Pseudomonas</taxon>
        <taxon>Pseudomonas syringae</taxon>
    </lineage>
</organism>
<protein>
    <recommendedName>
        <fullName evidence="1">HTH cro/C1-type domain-containing protein</fullName>
    </recommendedName>
</protein>
<dbReference type="Pfam" id="PF01381">
    <property type="entry name" value="HTH_3"/>
    <property type="match status" value="1"/>
</dbReference>
<comment type="caution">
    <text evidence="2">The sequence shown here is derived from an EMBL/GenBank/DDBJ whole genome shotgun (WGS) entry which is preliminary data.</text>
</comment>
<dbReference type="Proteomes" id="UP000280395">
    <property type="component" value="Unassembled WGS sequence"/>
</dbReference>
<reference evidence="2 3" key="1">
    <citation type="submission" date="2018-08" db="EMBL/GenBank/DDBJ databases">
        <title>Recombination of ecologically and evolutionarily significant loci maintains genetic cohesion in the Pseudomonas syringae species complex.</title>
        <authorList>
            <person name="Dillon M."/>
            <person name="Thakur S."/>
            <person name="Almeida R.N.D."/>
            <person name="Weir B.S."/>
            <person name="Guttman D.S."/>
        </authorList>
    </citation>
    <scope>NUCLEOTIDE SEQUENCE [LARGE SCALE GENOMIC DNA]</scope>
    <source>
        <strain evidence="2 3">ICMP 14479</strain>
    </source>
</reference>
<dbReference type="Gene3D" id="1.10.260.40">
    <property type="entry name" value="lambda repressor-like DNA-binding domains"/>
    <property type="match status" value="1"/>
</dbReference>